<keyword evidence="5 7" id="KW-1133">Transmembrane helix</keyword>
<keyword evidence="4 7" id="KW-0812">Transmembrane</keyword>
<dbReference type="Proteomes" id="UP000825367">
    <property type="component" value="Chromosome"/>
</dbReference>
<evidence type="ECO:0000256" key="4">
    <source>
        <dbReference type="ARBA" id="ARBA00022692"/>
    </source>
</evidence>
<proteinExistence type="inferred from homology"/>
<sequence>MDWAKVFALQTPPLEIVIRGTLMYLALFTLLRVLLKRESGTTGMTDLLVVVLIADAAQNGMAGTYDSVSDGLLLVAVIIGWSFVLDVIAYRWKWAERLIRPRALPLVRDGQMLRRNMRRELVTPEELMGQLRQQGIDDISRVSRAYMESDGEFSFVMASGEPHTQRKPRRQRV</sequence>
<comment type="subcellular location">
    <subcellularLocation>
        <location evidence="1">Cell membrane</location>
        <topology evidence="1">Multi-pass membrane protein</topology>
    </subcellularLocation>
</comment>
<reference evidence="9 10" key="1">
    <citation type="submission" date="2021-07" db="EMBL/GenBank/DDBJ databases">
        <title>Whole genome sequencing of non-tuberculosis mycobacteria type-strains.</title>
        <authorList>
            <person name="Igarashi Y."/>
            <person name="Osugi A."/>
            <person name="Mitarai S."/>
        </authorList>
    </citation>
    <scope>NUCLEOTIDE SEQUENCE [LARGE SCALE GENOMIC DNA]</scope>
    <source>
        <strain evidence="9 10">JCM 16370</strain>
    </source>
</reference>
<dbReference type="PANTHER" id="PTHR34582:SF6">
    <property type="entry name" value="UPF0702 TRANSMEMBRANE PROTEIN YCAP"/>
    <property type="match status" value="1"/>
</dbReference>
<keyword evidence="10" id="KW-1185">Reference proteome</keyword>
<dbReference type="InterPro" id="IPR007353">
    <property type="entry name" value="DUF421"/>
</dbReference>
<evidence type="ECO:0000313" key="9">
    <source>
        <dbReference type="EMBL" id="QYL19946.1"/>
    </source>
</evidence>
<dbReference type="PANTHER" id="PTHR34582">
    <property type="entry name" value="UPF0702 TRANSMEMBRANE PROTEIN YCAP"/>
    <property type="match status" value="1"/>
</dbReference>
<feature type="domain" description="YetF C-terminal" evidence="8">
    <location>
        <begin position="91"/>
        <end position="160"/>
    </location>
</feature>
<evidence type="ECO:0000259" key="8">
    <source>
        <dbReference type="Pfam" id="PF04239"/>
    </source>
</evidence>
<keyword evidence="6 7" id="KW-0472">Membrane</keyword>
<evidence type="ECO:0000256" key="2">
    <source>
        <dbReference type="ARBA" id="ARBA00006448"/>
    </source>
</evidence>
<protein>
    <submittedName>
        <fullName evidence="9">DUF421 domain-containing protein</fullName>
    </submittedName>
</protein>
<evidence type="ECO:0000256" key="1">
    <source>
        <dbReference type="ARBA" id="ARBA00004651"/>
    </source>
</evidence>
<evidence type="ECO:0000256" key="3">
    <source>
        <dbReference type="ARBA" id="ARBA00022475"/>
    </source>
</evidence>
<comment type="similarity">
    <text evidence="2">Belongs to the UPF0702 family.</text>
</comment>
<feature type="transmembrane region" description="Helical" evidence="7">
    <location>
        <begin position="16"/>
        <end position="35"/>
    </location>
</feature>
<accession>A0ABX8VQ98</accession>
<evidence type="ECO:0000256" key="6">
    <source>
        <dbReference type="ARBA" id="ARBA00023136"/>
    </source>
</evidence>
<evidence type="ECO:0000256" key="7">
    <source>
        <dbReference type="SAM" id="Phobius"/>
    </source>
</evidence>
<evidence type="ECO:0000256" key="5">
    <source>
        <dbReference type="ARBA" id="ARBA00022989"/>
    </source>
</evidence>
<keyword evidence="3" id="KW-1003">Cell membrane</keyword>
<feature type="transmembrane region" description="Helical" evidence="7">
    <location>
        <begin position="71"/>
        <end position="92"/>
    </location>
</feature>
<dbReference type="EMBL" id="CP080333">
    <property type="protein sequence ID" value="QYL19946.1"/>
    <property type="molecule type" value="Genomic_DNA"/>
</dbReference>
<organism evidence="9 10">
    <name type="scientific">Mycolicibacterium pallens</name>
    <dbReference type="NCBI Taxonomy" id="370524"/>
    <lineage>
        <taxon>Bacteria</taxon>
        <taxon>Bacillati</taxon>
        <taxon>Actinomycetota</taxon>
        <taxon>Actinomycetes</taxon>
        <taxon>Mycobacteriales</taxon>
        <taxon>Mycobacteriaceae</taxon>
        <taxon>Mycolicibacterium</taxon>
    </lineage>
</organism>
<gene>
    <name evidence="9" type="ORF">K0O64_16475</name>
</gene>
<dbReference type="InterPro" id="IPR023090">
    <property type="entry name" value="UPF0702_alpha/beta_dom_sf"/>
</dbReference>
<evidence type="ECO:0000313" key="10">
    <source>
        <dbReference type="Proteomes" id="UP000825367"/>
    </source>
</evidence>
<dbReference type="Gene3D" id="3.30.240.20">
    <property type="entry name" value="bsu07140 like domains"/>
    <property type="match status" value="1"/>
</dbReference>
<name>A0ABX8VQ98_9MYCO</name>
<dbReference type="Pfam" id="PF04239">
    <property type="entry name" value="DUF421"/>
    <property type="match status" value="1"/>
</dbReference>